<evidence type="ECO:0000256" key="3">
    <source>
        <dbReference type="ARBA" id="ARBA00005842"/>
    </source>
</evidence>
<evidence type="ECO:0000256" key="4">
    <source>
        <dbReference type="ARBA" id="ARBA00022679"/>
    </source>
</evidence>
<dbReference type="Proteomes" id="UP001500755">
    <property type="component" value="Unassembled WGS sequence"/>
</dbReference>
<comment type="similarity">
    <text evidence="3 10 13">Belongs to the IPP transferase family.</text>
</comment>
<comment type="subunit">
    <text evidence="10">Monomer.</text>
</comment>
<dbReference type="SUPFAM" id="SSF52540">
    <property type="entry name" value="P-loop containing nucleoside triphosphate hydrolases"/>
    <property type="match status" value="1"/>
</dbReference>
<evidence type="ECO:0000256" key="5">
    <source>
        <dbReference type="ARBA" id="ARBA00022694"/>
    </source>
</evidence>
<evidence type="ECO:0000256" key="7">
    <source>
        <dbReference type="ARBA" id="ARBA00022840"/>
    </source>
</evidence>
<evidence type="ECO:0000256" key="8">
    <source>
        <dbReference type="ARBA" id="ARBA00022842"/>
    </source>
</evidence>
<comment type="catalytic activity">
    <reaction evidence="9 10 11">
        <text>adenosine(37) in tRNA + dimethylallyl diphosphate = N(6)-dimethylallyladenosine(37) in tRNA + diphosphate</text>
        <dbReference type="Rhea" id="RHEA:26482"/>
        <dbReference type="Rhea" id="RHEA-COMP:10162"/>
        <dbReference type="Rhea" id="RHEA-COMP:10375"/>
        <dbReference type="ChEBI" id="CHEBI:33019"/>
        <dbReference type="ChEBI" id="CHEBI:57623"/>
        <dbReference type="ChEBI" id="CHEBI:74411"/>
        <dbReference type="ChEBI" id="CHEBI:74415"/>
        <dbReference type="EC" id="2.5.1.75"/>
    </reaction>
</comment>
<dbReference type="Pfam" id="PF01715">
    <property type="entry name" value="IPPT"/>
    <property type="match status" value="1"/>
</dbReference>
<gene>
    <name evidence="10 14" type="primary">miaA</name>
    <name evidence="14" type="ORF">GCM10009755_12510</name>
</gene>
<feature type="binding site" evidence="10">
    <location>
        <begin position="24"/>
        <end position="29"/>
    </location>
    <ligand>
        <name>substrate</name>
    </ligand>
</feature>
<evidence type="ECO:0000256" key="12">
    <source>
        <dbReference type="RuleBase" id="RU003784"/>
    </source>
</evidence>
<comment type="cofactor">
    <cofactor evidence="1 10">
        <name>Mg(2+)</name>
        <dbReference type="ChEBI" id="CHEBI:18420"/>
    </cofactor>
</comment>
<evidence type="ECO:0000256" key="6">
    <source>
        <dbReference type="ARBA" id="ARBA00022741"/>
    </source>
</evidence>
<organism evidence="14 15">
    <name type="scientific">Brevibacterium samyangense</name>
    <dbReference type="NCBI Taxonomy" id="366888"/>
    <lineage>
        <taxon>Bacteria</taxon>
        <taxon>Bacillati</taxon>
        <taxon>Actinomycetota</taxon>
        <taxon>Actinomycetes</taxon>
        <taxon>Micrococcales</taxon>
        <taxon>Brevibacteriaceae</taxon>
        <taxon>Brevibacterium</taxon>
    </lineage>
</organism>
<evidence type="ECO:0000256" key="1">
    <source>
        <dbReference type="ARBA" id="ARBA00001946"/>
    </source>
</evidence>
<keyword evidence="15" id="KW-1185">Reference proteome</keyword>
<evidence type="ECO:0000313" key="15">
    <source>
        <dbReference type="Proteomes" id="UP001500755"/>
    </source>
</evidence>
<dbReference type="RefSeq" id="WP_344307988.1">
    <property type="nucleotide sequence ID" value="NZ_BAAANO010000012.1"/>
</dbReference>
<dbReference type="Gene3D" id="1.10.20.140">
    <property type="match status" value="1"/>
</dbReference>
<evidence type="ECO:0000256" key="13">
    <source>
        <dbReference type="RuleBase" id="RU003785"/>
    </source>
</evidence>
<evidence type="ECO:0000256" key="10">
    <source>
        <dbReference type="HAMAP-Rule" id="MF_00185"/>
    </source>
</evidence>
<keyword evidence="7 10" id="KW-0067">ATP-binding</keyword>
<comment type="caution">
    <text evidence="14">The sequence shown here is derived from an EMBL/GenBank/DDBJ whole genome shotgun (WGS) entry which is preliminary data.</text>
</comment>
<dbReference type="NCBIfam" id="TIGR00174">
    <property type="entry name" value="miaA"/>
    <property type="match status" value="1"/>
</dbReference>
<dbReference type="EC" id="2.5.1.75" evidence="10"/>
<evidence type="ECO:0000256" key="11">
    <source>
        <dbReference type="RuleBase" id="RU003783"/>
    </source>
</evidence>
<evidence type="ECO:0000256" key="9">
    <source>
        <dbReference type="ARBA" id="ARBA00049563"/>
    </source>
</evidence>
<evidence type="ECO:0000313" key="14">
    <source>
        <dbReference type="EMBL" id="GAA2004580.1"/>
    </source>
</evidence>
<dbReference type="InterPro" id="IPR027417">
    <property type="entry name" value="P-loop_NTPase"/>
</dbReference>
<accession>A0ABP5EUL4</accession>
<dbReference type="PANTHER" id="PTHR11088">
    <property type="entry name" value="TRNA DIMETHYLALLYLTRANSFERASE"/>
    <property type="match status" value="1"/>
</dbReference>
<name>A0ABP5EUL4_9MICO</name>
<proteinExistence type="inferred from homology"/>
<dbReference type="Gene3D" id="3.40.50.300">
    <property type="entry name" value="P-loop containing nucleotide triphosphate hydrolases"/>
    <property type="match status" value="1"/>
</dbReference>
<dbReference type="InterPro" id="IPR039657">
    <property type="entry name" value="Dimethylallyltransferase"/>
</dbReference>
<sequence length="329" mass="35902">MTAVPEDVLALLRERPVVNVVGATATGKSDLAVALAEHLGGEIINADAMQFYRGMDIGTAKLPPAERHGIPHHLLDVLDVREEASVVRFQAAARAHIARIVRAGRVPILVGGSGLYVRAATDRMEFPGTDPELRARLEAEIAAHGGHALHARLAGLDPAAAAKIEIADHRRIVRALEVIELTGKPFTAVLPEYTHAMPTVQIGLVEDRAVLRARLADRIHRMWEAGWVDEVRALLDHGLREGRTARHAIGYAEIVQYLDGDLPRKDALERTVVRTRQFAKRQETWFRRDRRITFLPAGVPLAAALATYEDARTASGTVSPPAGPPTLDT</sequence>
<reference evidence="15" key="1">
    <citation type="journal article" date="2019" name="Int. J. Syst. Evol. Microbiol.">
        <title>The Global Catalogue of Microorganisms (GCM) 10K type strain sequencing project: providing services to taxonomists for standard genome sequencing and annotation.</title>
        <authorList>
            <consortium name="The Broad Institute Genomics Platform"/>
            <consortium name="The Broad Institute Genome Sequencing Center for Infectious Disease"/>
            <person name="Wu L."/>
            <person name="Ma J."/>
        </authorList>
    </citation>
    <scope>NUCLEOTIDE SEQUENCE [LARGE SCALE GENOMIC DNA]</scope>
    <source>
        <strain evidence="15">JCM 14546</strain>
    </source>
</reference>
<dbReference type="EMBL" id="BAAANO010000012">
    <property type="protein sequence ID" value="GAA2004580.1"/>
    <property type="molecule type" value="Genomic_DNA"/>
</dbReference>
<keyword evidence="8 10" id="KW-0460">Magnesium</keyword>
<keyword evidence="5 10" id="KW-0819">tRNA processing</keyword>
<keyword evidence="6 10" id="KW-0547">Nucleotide-binding</keyword>
<dbReference type="HAMAP" id="MF_00185">
    <property type="entry name" value="IPP_trans"/>
    <property type="match status" value="1"/>
</dbReference>
<feature type="binding site" evidence="10">
    <location>
        <begin position="22"/>
        <end position="29"/>
    </location>
    <ligand>
        <name>ATP</name>
        <dbReference type="ChEBI" id="CHEBI:30616"/>
    </ligand>
</feature>
<dbReference type="PANTHER" id="PTHR11088:SF60">
    <property type="entry name" value="TRNA DIMETHYLALLYLTRANSFERASE"/>
    <property type="match status" value="1"/>
</dbReference>
<feature type="site" description="Interaction with substrate tRNA" evidence="10">
    <location>
        <position position="134"/>
    </location>
</feature>
<comment type="caution">
    <text evidence="10">Lacks conserved residue(s) required for the propagation of feature annotation.</text>
</comment>
<keyword evidence="4 10" id="KW-0808">Transferase</keyword>
<comment type="function">
    <text evidence="2 10 12">Catalyzes the transfer of a dimethylallyl group onto the adenine at position 37 in tRNAs that read codons beginning with uridine, leading to the formation of N6-(dimethylallyl)adenosine (i(6)A).</text>
</comment>
<evidence type="ECO:0000256" key="2">
    <source>
        <dbReference type="ARBA" id="ARBA00003213"/>
    </source>
</evidence>
<protein>
    <recommendedName>
        <fullName evidence="10">tRNA dimethylallyltransferase</fullName>
        <ecNumber evidence="10">2.5.1.75</ecNumber>
    </recommendedName>
    <alternativeName>
        <fullName evidence="10">Dimethylallyl diphosphate:tRNA dimethylallyltransferase</fullName>
        <shortName evidence="10">DMAPP:tRNA dimethylallyltransferase</shortName>
        <shortName evidence="10">DMATase</shortName>
    </alternativeName>
    <alternativeName>
        <fullName evidence="10">Isopentenyl-diphosphate:tRNA isopentenyltransferase</fullName>
        <shortName evidence="10">IPP transferase</shortName>
        <shortName evidence="10">IPPT</shortName>
        <shortName evidence="10">IPTase</shortName>
    </alternativeName>
</protein>
<dbReference type="InterPro" id="IPR018022">
    <property type="entry name" value="IPT"/>
</dbReference>
<feature type="site" description="Interaction with substrate tRNA" evidence="10">
    <location>
        <position position="113"/>
    </location>
</feature>